<dbReference type="EMBL" id="JAIFRP010004521">
    <property type="protein sequence ID" value="KAK2575026.1"/>
    <property type="molecule type" value="Genomic_DNA"/>
</dbReference>
<name>A0AAD9VHQ3_9HYME</name>
<evidence type="ECO:0008006" key="4">
    <source>
        <dbReference type="Google" id="ProtNLM"/>
    </source>
</evidence>
<organism evidence="2 3">
    <name type="scientific">Odynerus spinipes</name>
    <dbReference type="NCBI Taxonomy" id="1348599"/>
    <lineage>
        <taxon>Eukaryota</taxon>
        <taxon>Metazoa</taxon>
        <taxon>Ecdysozoa</taxon>
        <taxon>Arthropoda</taxon>
        <taxon>Hexapoda</taxon>
        <taxon>Insecta</taxon>
        <taxon>Pterygota</taxon>
        <taxon>Neoptera</taxon>
        <taxon>Endopterygota</taxon>
        <taxon>Hymenoptera</taxon>
        <taxon>Apocrita</taxon>
        <taxon>Aculeata</taxon>
        <taxon>Vespoidea</taxon>
        <taxon>Vespidae</taxon>
        <taxon>Eumeninae</taxon>
        <taxon>Odynerus</taxon>
    </lineage>
</organism>
<dbReference type="AlphaFoldDB" id="A0AAD9VHQ3"/>
<evidence type="ECO:0000256" key="1">
    <source>
        <dbReference type="ARBA" id="ARBA00007398"/>
    </source>
</evidence>
<keyword evidence="3" id="KW-1185">Reference proteome</keyword>
<dbReference type="InterPro" id="IPR029060">
    <property type="entry name" value="PIN-like_dom_sf"/>
</dbReference>
<comment type="caution">
    <text evidence="2">The sequence shown here is derived from an EMBL/GenBank/DDBJ whole genome shotgun (WGS) entry which is preliminary data.</text>
</comment>
<dbReference type="InterPro" id="IPR026832">
    <property type="entry name" value="Asteroid"/>
</dbReference>
<accession>A0AAD9VHQ3</accession>
<evidence type="ECO:0000313" key="2">
    <source>
        <dbReference type="EMBL" id="KAK2575026.1"/>
    </source>
</evidence>
<dbReference type="SUPFAM" id="SSF88723">
    <property type="entry name" value="PIN domain-like"/>
    <property type="match status" value="1"/>
</dbReference>
<protein>
    <recommendedName>
        <fullName evidence="4">Asteroid domain-containing protein</fullName>
    </recommendedName>
</protein>
<dbReference type="Proteomes" id="UP001258017">
    <property type="component" value="Unassembled WGS sequence"/>
</dbReference>
<comment type="similarity">
    <text evidence="1">Belongs to the asteroid family.</text>
</comment>
<dbReference type="PANTHER" id="PTHR15665:SF1">
    <property type="entry name" value="PROTEIN ASTEROID HOMOLOG 1"/>
    <property type="match status" value="1"/>
</dbReference>
<reference evidence="2" key="2">
    <citation type="journal article" date="2023" name="Commun. Biol.">
        <title>Intrasexual cuticular hydrocarbon dimorphism in a wasp sheds light on hydrocarbon biosynthesis genes in Hymenoptera.</title>
        <authorList>
            <person name="Moris V.C."/>
            <person name="Podsiadlowski L."/>
            <person name="Martin S."/>
            <person name="Oeyen J.P."/>
            <person name="Donath A."/>
            <person name="Petersen M."/>
            <person name="Wilbrandt J."/>
            <person name="Misof B."/>
            <person name="Liedtke D."/>
            <person name="Thamm M."/>
            <person name="Scheiner R."/>
            <person name="Schmitt T."/>
            <person name="Niehuis O."/>
        </authorList>
    </citation>
    <scope>NUCLEOTIDE SEQUENCE</scope>
    <source>
        <strain evidence="2">GBR_01_08_01A</strain>
    </source>
</reference>
<dbReference type="Gene3D" id="3.40.50.1010">
    <property type="entry name" value="5'-nuclease"/>
    <property type="match status" value="1"/>
</dbReference>
<proteinExistence type="inferred from homology"/>
<evidence type="ECO:0000313" key="3">
    <source>
        <dbReference type="Proteomes" id="UP001258017"/>
    </source>
</evidence>
<sequence length="718" mass="83686">MGIPGLTTYIANRSEQYLEPYDLHDTYLVIDGNSIGCQLYNWYTKSNCAFGGDYDKYAQCVRTFFKDLWKCNVKPLVILDGGIEDKKLRTVMSRLHDKVQAAASYTPLRQSKQKFFPILLSNVFINIVKEMGVKHVRCLFEADNAIAAIAKFLNCPVLSYDSDFYIYGVLYIPFNTMDVHITRKSRENVKCCKIYRVQTLLSTFSGLDESVLPLAAILLGNDYIQHNIFKNFYQHIKLPKAGYLNHTQQQCRIEATLSWLSKHTLINAICIIMSKIPQNDKKKILKQIKIIIHEYTNLSTTILVPLGFSKKEIAQIISQNKQNNCNLQTNTNYVKFVEELTKTFEVVSQDKDLDKYESETVSKSIIDSLPAWFINDFYEGLFPCYFMDILMRGLYICHAQIENYSLPPSIFISNKILKVIFMLLRLECEQKCENAEYVTRGENNRLTRYTVENIDNIFPFNIPSLQDLREIPLTMRQEIFNITLGVQHHIDKFPTNWKLYIATIKYWIDHLPDLRSDSHIYALLFALLYHVIDMKIGYYRSMKKFQTRYKKKLEVLQSKTKTEQKHISYSTNMSIMQALSAIEIDDCLLLAPFFINNSEIDQKLYTNPKKFNVSVVHIFAQFQTCIKHSLDLNALLGYPYKAILISDVFNGTLLYNLYNNFKKRNNIEDYINLVLQCSPTFLQLFNIILIKVKLMFKINAFKKKNRTNYAPENIDVNE</sequence>
<gene>
    <name evidence="2" type="ORF">KPH14_008771</name>
</gene>
<dbReference type="PANTHER" id="PTHR15665">
    <property type="entry name" value="ASTEROID PROTEIN"/>
    <property type="match status" value="1"/>
</dbReference>
<dbReference type="CDD" id="cd18676">
    <property type="entry name" value="PIN_asteroid-like"/>
    <property type="match status" value="1"/>
</dbReference>
<reference evidence="2" key="1">
    <citation type="submission" date="2021-08" db="EMBL/GenBank/DDBJ databases">
        <authorList>
            <person name="Misof B."/>
            <person name="Oliver O."/>
            <person name="Podsiadlowski L."/>
            <person name="Donath A."/>
            <person name="Peters R."/>
            <person name="Mayer C."/>
            <person name="Rust J."/>
            <person name="Gunkel S."/>
            <person name="Lesny P."/>
            <person name="Martin S."/>
            <person name="Oeyen J.P."/>
            <person name="Petersen M."/>
            <person name="Panagiotis P."/>
            <person name="Wilbrandt J."/>
            <person name="Tanja T."/>
        </authorList>
    </citation>
    <scope>NUCLEOTIDE SEQUENCE</scope>
    <source>
        <strain evidence="2">GBR_01_08_01A</strain>
        <tissue evidence="2">Thorax + abdomen</tissue>
    </source>
</reference>